<proteinExistence type="predicted"/>
<dbReference type="AlphaFoldDB" id="A0A843US61"/>
<dbReference type="EMBL" id="NMUH01000883">
    <property type="protein sequence ID" value="MQL86211.1"/>
    <property type="molecule type" value="Genomic_DNA"/>
</dbReference>
<accession>A0A843US61</accession>
<evidence type="ECO:0000313" key="2">
    <source>
        <dbReference type="Proteomes" id="UP000652761"/>
    </source>
</evidence>
<protein>
    <submittedName>
        <fullName evidence="1">Uncharacterized protein</fullName>
    </submittedName>
</protein>
<keyword evidence="2" id="KW-1185">Reference proteome</keyword>
<comment type="caution">
    <text evidence="1">The sequence shown here is derived from an EMBL/GenBank/DDBJ whole genome shotgun (WGS) entry which is preliminary data.</text>
</comment>
<feature type="non-terminal residue" evidence="1">
    <location>
        <position position="1"/>
    </location>
</feature>
<name>A0A843US61_COLES</name>
<gene>
    <name evidence="1" type="ORF">Taro_018742</name>
</gene>
<organism evidence="1 2">
    <name type="scientific">Colocasia esculenta</name>
    <name type="common">Wild taro</name>
    <name type="synonym">Arum esculentum</name>
    <dbReference type="NCBI Taxonomy" id="4460"/>
    <lineage>
        <taxon>Eukaryota</taxon>
        <taxon>Viridiplantae</taxon>
        <taxon>Streptophyta</taxon>
        <taxon>Embryophyta</taxon>
        <taxon>Tracheophyta</taxon>
        <taxon>Spermatophyta</taxon>
        <taxon>Magnoliopsida</taxon>
        <taxon>Liliopsida</taxon>
        <taxon>Araceae</taxon>
        <taxon>Aroideae</taxon>
        <taxon>Colocasieae</taxon>
        <taxon>Colocasia</taxon>
    </lineage>
</organism>
<reference evidence="1" key="1">
    <citation type="submission" date="2017-07" db="EMBL/GenBank/DDBJ databases">
        <title>Taro Niue Genome Assembly and Annotation.</title>
        <authorList>
            <person name="Atibalentja N."/>
            <person name="Keating K."/>
            <person name="Fields C.J."/>
        </authorList>
    </citation>
    <scope>NUCLEOTIDE SEQUENCE</scope>
    <source>
        <strain evidence="1">Niue_2</strain>
        <tissue evidence="1">Leaf</tissue>
    </source>
</reference>
<evidence type="ECO:0000313" key="1">
    <source>
        <dbReference type="EMBL" id="MQL86211.1"/>
    </source>
</evidence>
<sequence>MRSAHSYPQQMLSCLDDIQRISEYNWTAAVQEVWFLEHTRVRQPINRMAYPRLFRWGTFSDKTSPFPIASLIGQQVIKNLTIERNEWETIYKGNQIVLEDTSTVPPTAASLSLLQEITASIKSQEVKFDQLSTHLNDQMRQIEEITRYIHKRDEPVTHEEGAAGPTPTFSEHVYVQPPMMHDDPVTQQEWVAWPPTFSQYVPDVADVQPPMTNDDQAPPIGHFEEVPTTTVEDVDAQNPNSMVWAIKECEDRHPGVTQSPVTANWVCKGELKDEQNAIVDSFLETLYSFGVFEFANGIVIQKSHVVNLIYGCMTEDM</sequence>
<dbReference type="Proteomes" id="UP000652761">
    <property type="component" value="Unassembled WGS sequence"/>
</dbReference>